<proteinExistence type="predicted"/>
<reference evidence="1 2" key="1">
    <citation type="submission" date="2015-01" db="EMBL/GenBank/DDBJ databases">
        <title>Evolution of Trichinella species and genotypes.</title>
        <authorList>
            <person name="Korhonen P.K."/>
            <person name="Edoardo P."/>
            <person name="Giuseppe L.R."/>
            <person name="Gasser R.B."/>
        </authorList>
    </citation>
    <scope>NUCLEOTIDE SEQUENCE [LARGE SCALE GENOMIC DNA]</scope>
    <source>
        <strain evidence="1">ISS37</strain>
    </source>
</reference>
<dbReference type="EMBL" id="JYDL01000022">
    <property type="protein sequence ID" value="KRX23765.1"/>
    <property type="molecule type" value="Genomic_DNA"/>
</dbReference>
<sequence length="74" mass="8606">MAKFWYRKCVRHSSNVFVETIKTGATFLCTGQVDFPSFLKVLESITAYKFLPFVYLNTQENSRTETLFKLIQDG</sequence>
<keyword evidence="2" id="KW-1185">Reference proteome</keyword>
<comment type="caution">
    <text evidence="1">The sequence shown here is derived from an EMBL/GenBank/DDBJ whole genome shotgun (WGS) entry which is preliminary data.</text>
</comment>
<dbReference type="AlphaFoldDB" id="A0A0V0SBM0"/>
<organism evidence="1 2">
    <name type="scientific">Trichinella nelsoni</name>
    <dbReference type="NCBI Taxonomy" id="6336"/>
    <lineage>
        <taxon>Eukaryota</taxon>
        <taxon>Metazoa</taxon>
        <taxon>Ecdysozoa</taxon>
        <taxon>Nematoda</taxon>
        <taxon>Enoplea</taxon>
        <taxon>Dorylaimia</taxon>
        <taxon>Trichinellida</taxon>
        <taxon>Trichinellidae</taxon>
        <taxon>Trichinella</taxon>
    </lineage>
</organism>
<evidence type="ECO:0000313" key="1">
    <source>
        <dbReference type="EMBL" id="KRX23765.1"/>
    </source>
</evidence>
<gene>
    <name evidence="1" type="ORF">T07_10714</name>
</gene>
<accession>A0A0V0SBM0</accession>
<protein>
    <submittedName>
        <fullName evidence="1">Uncharacterized protein</fullName>
    </submittedName>
</protein>
<name>A0A0V0SBM0_9BILA</name>
<dbReference type="Proteomes" id="UP000054630">
    <property type="component" value="Unassembled WGS sequence"/>
</dbReference>
<dbReference type="OrthoDB" id="10360966at2759"/>
<evidence type="ECO:0000313" key="2">
    <source>
        <dbReference type="Proteomes" id="UP000054630"/>
    </source>
</evidence>